<sequence length="67" mass="7742">MAQERWAPFGGKISRGSMCYIEELQDVTLEKVTQSYFGRTYGEIASCQLSTLLCMHMQKTQECQSRR</sequence>
<organism evidence="1">
    <name type="scientific">Arundo donax</name>
    <name type="common">Giant reed</name>
    <name type="synonym">Donax arundinaceus</name>
    <dbReference type="NCBI Taxonomy" id="35708"/>
    <lineage>
        <taxon>Eukaryota</taxon>
        <taxon>Viridiplantae</taxon>
        <taxon>Streptophyta</taxon>
        <taxon>Embryophyta</taxon>
        <taxon>Tracheophyta</taxon>
        <taxon>Spermatophyta</taxon>
        <taxon>Magnoliopsida</taxon>
        <taxon>Liliopsida</taxon>
        <taxon>Poales</taxon>
        <taxon>Poaceae</taxon>
        <taxon>PACMAD clade</taxon>
        <taxon>Arundinoideae</taxon>
        <taxon>Arundineae</taxon>
        <taxon>Arundo</taxon>
    </lineage>
</organism>
<dbReference type="EMBL" id="GBRH01159202">
    <property type="protein sequence ID" value="JAE38694.1"/>
    <property type="molecule type" value="Transcribed_RNA"/>
</dbReference>
<protein>
    <submittedName>
        <fullName evidence="1">Uncharacterized protein</fullName>
    </submittedName>
</protein>
<name>A0A0A9HSA8_ARUDO</name>
<dbReference type="AlphaFoldDB" id="A0A0A9HSA8"/>
<reference evidence="1" key="2">
    <citation type="journal article" date="2015" name="Data Brief">
        <title>Shoot transcriptome of the giant reed, Arundo donax.</title>
        <authorList>
            <person name="Barrero R.A."/>
            <person name="Guerrero F.D."/>
            <person name="Moolhuijzen P."/>
            <person name="Goolsby J.A."/>
            <person name="Tidwell J."/>
            <person name="Bellgard S.E."/>
            <person name="Bellgard M.I."/>
        </authorList>
    </citation>
    <scope>NUCLEOTIDE SEQUENCE</scope>
    <source>
        <tissue evidence="1">Shoot tissue taken approximately 20 cm above the soil surface</tissue>
    </source>
</reference>
<evidence type="ECO:0000313" key="1">
    <source>
        <dbReference type="EMBL" id="JAE38694.1"/>
    </source>
</evidence>
<accession>A0A0A9HSA8</accession>
<reference evidence="1" key="1">
    <citation type="submission" date="2014-09" db="EMBL/GenBank/DDBJ databases">
        <authorList>
            <person name="Magalhaes I.L.F."/>
            <person name="Oliveira U."/>
            <person name="Santos F.R."/>
            <person name="Vidigal T.H.D.A."/>
            <person name="Brescovit A.D."/>
            <person name="Santos A.J."/>
        </authorList>
    </citation>
    <scope>NUCLEOTIDE SEQUENCE</scope>
    <source>
        <tissue evidence="1">Shoot tissue taken approximately 20 cm above the soil surface</tissue>
    </source>
</reference>
<proteinExistence type="predicted"/>